<dbReference type="SUPFAM" id="SSF46689">
    <property type="entry name" value="Homeodomain-like"/>
    <property type="match status" value="1"/>
</dbReference>
<sequence length="219" mass="23631">MNAFSEHVQSRAAQREATRQRVLSVAERLFRDRGFGVTTVRQIAADAAVSTGTVMSVGDKDALLVAIFDSWIDAVHRARTDDQDEPSVAPLPTGTKPSRAASTAAGTAVDTAMALFEPFIRYFALDEALSREYAAIIVRGAHESAIFQNLALSLTAEITEVLARAGLNDADAGRGARVVYFSYLGILMTVSHGTFRESDALNELREAIGFVLAHEGEKE</sequence>
<reference evidence="7" key="1">
    <citation type="submission" date="2015-09" db="EMBL/GenBank/DDBJ databases">
        <authorList>
            <person name="Graham D.E."/>
            <person name="Mahan K.M."/>
            <person name="Klingeman D.M."/>
            <person name="Fida T."/>
            <person name="Giannone R.J."/>
            <person name="Hettich R.L."/>
            <person name="Parry R.J."/>
            <person name="Spain J.C."/>
        </authorList>
    </citation>
    <scope>NUCLEOTIDE SEQUENCE [LARGE SCALE GENOMIC DNA]</scope>
    <source>
        <strain evidence="7">JCM 4701</strain>
    </source>
</reference>
<evidence type="ECO:0000256" key="4">
    <source>
        <dbReference type="SAM" id="MobiDB-lite"/>
    </source>
</evidence>
<evidence type="ECO:0000313" key="7">
    <source>
        <dbReference type="Proteomes" id="UP000236047"/>
    </source>
</evidence>
<dbReference type="EMBL" id="LJSN01000002">
    <property type="protein sequence ID" value="PNE40429.1"/>
    <property type="molecule type" value="Genomic_DNA"/>
</dbReference>
<evidence type="ECO:0000256" key="1">
    <source>
        <dbReference type="ARBA" id="ARBA00023015"/>
    </source>
</evidence>
<evidence type="ECO:0000259" key="5">
    <source>
        <dbReference type="Pfam" id="PF00440"/>
    </source>
</evidence>
<feature type="domain" description="HTH tetR-type" evidence="5">
    <location>
        <begin position="23"/>
        <end position="55"/>
    </location>
</feature>
<name>A0A2N8PHE2_STRNR</name>
<dbReference type="InterPro" id="IPR050109">
    <property type="entry name" value="HTH-type_TetR-like_transc_reg"/>
</dbReference>
<organism evidence="6 7">
    <name type="scientific">Streptomyces noursei</name>
    <name type="common">Streptomyces albulus</name>
    <dbReference type="NCBI Taxonomy" id="1971"/>
    <lineage>
        <taxon>Bacteria</taxon>
        <taxon>Bacillati</taxon>
        <taxon>Actinomycetota</taxon>
        <taxon>Actinomycetes</taxon>
        <taxon>Kitasatosporales</taxon>
        <taxon>Streptomycetaceae</taxon>
        <taxon>Streptomyces</taxon>
    </lineage>
</organism>
<evidence type="ECO:0000256" key="2">
    <source>
        <dbReference type="ARBA" id="ARBA00023125"/>
    </source>
</evidence>
<keyword evidence="1" id="KW-0805">Transcription regulation</keyword>
<dbReference type="PANTHER" id="PTHR30055:SF234">
    <property type="entry name" value="HTH-TYPE TRANSCRIPTIONAL REGULATOR BETI"/>
    <property type="match status" value="1"/>
</dbReference>
<dbReference type="GO" id="GO:0000976">
    <property type="term" value="F:transcription cis-regulatory region binding"/>
    <property type="evidence" value="ECO:0007669"/>
    <property type="project" value="TreeGrafter"/>
</dbReference>
<dbReference type="Proteomes" id="UP000236047">
    <property type="component" value="Unassembled WGS sequence"/>
</dbReference>
<dbReference type="PANTHER" id="PTHR30055">
    <property type="entry name" value="HTH-TYPE TRANSCRIPTIONAL REGULATOR RUTR"/>
    <property type="match status" value="1"/>
</dbReference>
<comment type="caution">
    <text evidence="6">The sequence shown here is derived from an EMBL/GenBank/DDBJ whole genome shotgun (WGS) entry which is preliminary data.</text>
</comment>
<accession>A0A2N8PHE2</accession>
<keyword evidence="7" id="KW-1185">Reference proteome</keyword>
<keyword evidence="2" id="KW-0238">DNA-binding</keyword>
<evidence type="ECO:0000313" key="6">
    <source>
        <dbReference type="EMBL" id="PNE40429.1"/>
    </source>
</evidence>
<dbReference type="Pfam" id="PF00440">
    <property type="entry name" value="TetR_N"/>
    <property type="match status" value="1"/>
</dbReference>
<gene>
    <name evidence="6" type="ORF">AOB60_05665</name>
</gene>
<dbReference type="InterPro" id="IPR001647">
    <property type="entry name" value="HTH_TetR"/>
</dbReference>
<protein>
    <recommendedName>
        <fullName evidence="5">HTH tetR-type domain-containing protein</fullName>
    </recommendedName>
</protein>
<dbReference type="InterPro" id="IPR009057">
    <property type="entry name" value="Homeodomain-like_sf"/>
</dbReference>
<dbReference type="GO" id="GO:0003700">
    <property type="term" value="F:DNA-binding transcription factor activity"/>
    <property type="evidence" value="ECO:0007669"/>
    <property type="project" value="TreeGrafter"/>
</dbReference>
<keyword evidence="3" id="KW-0804">Transcription</keyword>
<feature type="region of interest" description="Disordered" evidence="4">
    <location>
        <begin position="79"/>
        <end position="103"/>
    </location>
</feature>
<proteinExistence type="predicted"/>
<dbReference type="AlphaFoldDB" id="A0A2N8PHE2"/>
<dbReference type="Gene3D" id="1.10.357.10">
    <property type="entry name" value="Tetracycline Repressor, domain 2"/>
    <property type="match status" value="1"/>
</dbReference>
<evidence type="ECO:0000256" key="3">
    <source>
        <dbReference type="ARBA" id="ARBA00023163"/>
    </source>
</evidence>